<keyword evidence="5" id="KW-1185">Reference proteome</keyword>
<comment type="caution">
    <text evidence="4">The sequence shown here is derived from an EMBL/GenBank/DDBJ whole genome shotgun (WGS) entry which is preliminary data.</text>
</comment>
<dbReference type="RefSeq" id="WP_189054597.1">
    <property type="nucleotide sequence ID" value="NZ_BMMK01000003.1"/>
</dbReference>
<feature type="domain" description="Peptidase M16 N-terminal" evidence="2">
    <location>
        <begin position="85"/>
        <end position="197"/>
    </location>
</feature>
<evidence type="ECO:0000259" key="2">
    <source>
        <dbReference type="Pfam" id="PF00675"/>
    </source>
</evidence>
<organism evidence="4 5">
    <name type="scientific">Longimycelium tulufanense</name>
    <dbReference type="NCBI Taxonomy" id="907463"/>
    <lineage>
        <taxon>Bacteria</taxon>
        <taxon>Bacillati</taxon>
        <taxon>Actinomycetota</taxon>
        <taxon>Actinomycetes</taxon>
        <taxon>Pseudonocardiales</taxon>
        <taxon>Pseudonocardiaceae</taxon>
        <taxon>Longimycelium</taxon>
    </lineage>
</organism>
<dbReference type="EMBL" id="BMMK01000003">
    <property type="protein sequence ID" value="GGM42079.1"/>
    <property type="molecule type" value="Genomic_DNA"/>
</dbReference>
<evidence type="ECO:0000313" key="4">
    <source>
        <dbReference type="EMBL" id="GGM42079.1"/>
    </source>
</evidence>
<evidence type="ECO:0000256" key="1">
    <source>
        <dbReference type="SAM" id="MobiDB-lite"/>
    </source>
</evidence>
<dbReference type="InterPro" id="IPR011765">
    <property type="entry name" value="Pept_M16_N"/>
</dbReference>
<reference evidence="4" key="1">
    <citation type="journal article" date="2014" name="Int. J. Syst. Evol. Microbiol.">
        <title>Complete genome sequence of Corynebacterium casei LMG S-19264T (=DSM 44701T), isolated from a smear-ripened cheese.</title>
        <authorList>
            <consortium name="US DOE Joint Genome Institute (JGI-PGF)"/>
            <person name="Walter F."/>
            <person name="Albersmeier A."/>
            <person name="Kalinowski J."/>
            <person name="Ruckert C."/>
        </authorList>
    </citation>
    <scope>NUCLEOTIDE SEQUENCE</scope>
    <source>
        <strain evidence="4">CGMCC 4.5737</strain>
    </source>
</reference>
<sequence length="462" mass="49273">MTATTTPATPPHRSAEEIGRTVRGPRPLPPLGEQRTVAEPLTVDTLLPNGLRVIAVRRPAVPLVEMRMRIPFAGESATHAARAELLASTLLCGTGRRTRMQVDTDLARVGGELDAAVDPERLSLSGSALADGLDVLLDVLADVLAGAAYPDDEVRRERERLLERITVARSQPRVIAREALQRHRYGDHPFTREIPEPEDVAAVSVEDVRAMHADAVVPRGSVLVLVGDIDPTRAIDAVIGALSGWQSERAATELPSLPEVSGGDLLLVPRPGAVQSQIRLSTQVVPRTDPAYPALQLANLVFGGFFSSRLVENIREDKGYTYSAHSSPEFTPGAATLLLDADTASEVTAPALLEIRYELGRMAVTPPAEAEVESARRFAVGALLTSTASQAGLASMLLTLAGVGLGPDWLRDHPGRLERVTVAEVAEAARRFFAPTRWTGVVVGDADRLSAPLAALGGVRLP</sequence>
<gene>
    <name evidence="4" type="ORF">GCM10012275_11320</name>
</gene>
<accession>A0A8J3CAX2</accession>
<dbReference type="InterPro" id="IPR050361">
    <property type="entry name" value="MPP/UQCRC_Complex"/>
</dbReference>
<protein>
    <submittedName>
        <fullName evidence="4">Peptidase M16</fullName>
    </submittedName>
</protein>
<dbReference type="SUPFAM" id="SSF63411">
    <property type="entry name" value="LuxS/MPP-like metallohydrolase"/>
    <property type="match status" value="2"/>
</dbReference>
<feature type="region of interest" description="Disordered" evidence="1">
    <location>
        <begin position="1"/>
        <end position="36"/>
    </location>
</feature>
<dbReference type="AlphaFoldDB" id="A0A8J3CAX2"/>
<reference evidence="4" key="2">
    <citation type="submission" date="2020-09" db="EMBL/GenBank/DDBJ databases">
        <authorList>
            <person name="Sun Q."/>
            <person name="Zhou Y."/>
        </authorList>
    </citation>
    <scope>NUCLEOTIDE SEQUENCE</scope>
    <source>
        <strain evidence="4">CGMCC 4.5737</strain>
    </source>
</reference>
<dbReference type="Pfam" id="PF05193">
    <property type="entry name" value="Peptidase_M16_C"/>
    <property type="match status" value="1"/>
</dbReference>
<dbReference type="Gene3D" id="3.30.830.10">
    <property type="entry name" value="Metalloenzyme, LuxS/M16 peptidase-like"/>
    <property type="match status" value="2"/>
</dbReference>
<dbReference type="Pfam" id="PF00675">
    <property type="entry name" value="Peptidase_M16"/>
    <property type="match status" value="1"/>
</dbReference>
<evidence type="ECO:0000259" key="3">
    <source>
        <dbReference type="Pfam" id="PF05193"/>
    </source>
</evidence>
<dbReference type="Proteomes" id="UP000637578">
    <property type="component" value="Unassembled WGS sequence"/>
</dbReference>
<dbReference type="PANTHER" id="PTHR11851">
    <property type="entry name" value="METALLOPROTEASE"/>
    <property type="match status" value="1"/>
</dbReference>
<evidence type="ECO:0000313" key="5">
    <source>
        <dbReference type="Proteomes" id="UP000637578"/>
    </source>
</evidence>
<name>A0A8J3CAX2_9PSEU</name>
<proteinExistence type="predicted"/>
<dbReference type="GO" id="GO:0046872">
    <property type="term" value="F:metal ion binding"/>
    <property type="evidence" value="ECO:0007669"/>
    <property type="project" value="InterPro"/>
</dbReference>
<dbReference type="InterPro" id="IPR007863">
    <property type="entry name" value="Peptidase_M16_C"/>
</dbReference>
<dbReference type="PANTHER" id="PTHR11851:SF224">
    <property type="entry name" value="PROCESSING PROTEASE"/>
    <property type="match status" value="1"/>
</dbReference>
<feature type="domain" description="Peptidase M16 C-terminal" evidence="3">
    <location>
        <begin position="203"/>
        <end position="377"/>
    </location>
</feature>
<dbReference type="InterPro" id="IPR011249">
    <property type="entry name" value="Metalloenz_LuxS/M16"/>
</dbReference>